<name>A0A8G1ZX23_RAOPL</name>
<evidence type="ECO:0000313" key="2">
    <source>
        <dbReference type="Proteomes" id="UP000078124"/>
    </source>
</evidence>
<evidence type="ECO:0000313" key="1">
    <source>
        <dbReference type="EMBL" id="SAP43293.1"/>
    </source>
</evidence>
<accession>A0A8G1ZX23</accession>
<protein>
    <submittedName>
        <fullName evidence="1">Uncharacterized protein</fullName>
    </submittedName>
</protein>
<reference evidence="1 2" key="1">
    <citation type="submission" date="2016-05" db="EMBL/GenBank/DDBJ databases">
        <authorList>
            <consortium name="Pathogen Informatics"/>
        </authorList>
    </citation>
    <scope>NUCLEOTIDE SEQUENCE [LARGE SCALE GENOMIC DNA]</scope>
    <source>
        <strain evidence="1 2">2880STDY5682802</strain>
    </source>
</reference>
<organism evidence="1 2">
    <name type="scientific">Raoultella planticola</name>
    <name type="common">Klebsiella planticola</name>
    <dbReference type="NCBI Taxonomy" id="575"/>
    <lineage>
        <taxon>Bacteria</taxon>
        <taxon>Pseudomonadati</taxon>
        <taxon>Pseudomonadota</taxon>
        <taxon>Gammaproteobacteria</taxon>
        <taxon>Enterobacterales</taxon>
        <taxon>Enterobacteriaceae</taxon>
        <taxon>Klebsiella/Raoultella group</taxon>
        <taxon>Raoultella</taxon>
    </lineage>
</organism>
<dbReference type="AlphaFoldDB" id="A0A8G1ZX23"/>
<sequence>MPLCPHICLLYAICWLILADNPEENGFLSARLNNVRYCFNLFIHVVPSFPGGGRQTVTAVSGRSGAARRQNDRQKGAYFSPAASSTLCSSTFAPFSAQVGRIFSASLWLIPFSQGMKIMLAGATLLI</sequence>
<dbReference type="Proteomes" id="UP000078124">
    <property type="component" value="Unassembled WGS sequence"/>
</dbReference>
<proteinExistence type="predicted"/>
<gene>
    <name evidence="1" type="ORF">SAMEA2273876_00231</name>
</gene>
<comment type="caution">
    <text evidence="1">The sequence shown here is derived from an EMBL/GenBank/DDBJ whole genome shotgun (WGS) entry which is preliminary data.</text>
</comment>
<dbReference type="EMBL" id="FLAC01000001">
    <property type="protein sequence ID" value="SAP43293.1"/>
    <property type="molecule type" value="Genomic_DNA"/>
</dbReference>